<proteinExistence type="predicted"/>
<reference evidence="2" key="1">
    <citation type="submission" date="2025-08" db="UniProtKB">
        <authorList>
            <consortium name="Ensembl"/>
        </authorList>
    </citation>
    <scope>IDENTIFICATION</scope>
</reference>
<keyword evidence="3" id="KW-1185">Reference proteome</keyword>
<accession>A0A8C9Q1P1</accession>
<name>A0A8C9Q1P1_SPEDA</name>
<dbReference type="Ensembl" id="ENSSDAT00000017159.1">
    <property type="protein sequence ID" value="ENSSDAP00000015126.1"/>
    <property type="gene ID" value="ENSSDAG00000013613.1"/>
</dbReference>
<protein>
    <submittedName>
        <fullName evidence="2">Coiled-coil domain containing 175</fullName>
    </submittedName>
</protein>
<dbReference type="AlphaFoldDB" id="A0A8C9Q1P1"/>
<keyword evidence="1" id="KW-0175">Coiled coil</keyword>
<evidence type="ECO:0000313" key="2">
    <source>
        <dbReference type="Ensembl" id="ENSSDAP00000015126.1"/>
    </source>
</evidence>
<feature type="coiled-coil region" evidence="1">
    <location>
        <begin position="394"/>
        <end position="495"/>
    </location>
</feature>
<dbReference type="PANTHER" id="PTHR35347">
    <property type="entry name" value="COILED-COIL DOMAIN-CONTAINING PROTEIN 175"/>
    <property type="match status" value="1"/>
</dbReference>
<reference evidence="2" key="2">
    <citation type="submission" date="2025-09" db="UniProtKB">
        <authorList>
            <consortium name="Ensembl"/>
        </authorList>
    </citation>
    <scope>IDENTIFICATION</scope>
</reference>
<organism evidence="2 3">
    <name type="scientific">Spermophilus dauricus</name>
    <name type="common">Daurian ground squirrel</name>
    <dbReference type="NCBI Taxonomy" id="99837"/>
    <lineage>
        <taxon>Eukaryota</taxon>
        <taxon>Metazoa</taxon>
        <taxon>Chordata</taxon>
        <taxon>Craniata</taxon>
        <taxon>Vertebrata</taxon>
        <taxon>Euteleostomi</taxon>
        <taxon>Mammalia</taxon>
        <taxon>Eutheria</taxon>
        <taxon>Euarchontoglires</taxon>
        <taxon>Glires</taxon>
        <taxon>Rodentia</taxon>
        <taxon>Sciuromorpha</taxon>
        <taxon>Sciuridae</taxon>
        <taxon>Xerinae</taxon>
        <taxon>Marmotini</taxon>
        <taxon>Spermophilus</taxon>
    </lineage>
</organism>
<evidence type="ECO:0000313" key="3">
    <source>
        <dbReference type="Proteomes" id="UP000694422"/>
    </source>
</evidence>
<dbReference type="PANTHER" id="PTHR35347:SF1">
    <property type="entry name" value="COILED-COIL DOMAIN-CONTAINING PROTEIN 175"/>
    <property type="match status" value="1"/>
</dbReference>
<dbReference type="Proteomes" id="UP000694422">
    <property type="component" value="Unplaced"/>
</dbReference>
<feature type="coiled-coil region" evidence="1">
    <location>
        <begin position="306"/>
        <end position="340"/>
    </location>
</feature>
<sequence length="767" mass="91144">MDLSSWMSELGSGSQKVKKVAISTGPSLELCTFPSTLGSSVATAALEQLFVVEKSLQSDYFKCNEEARIFLKDIAIAVKKLEEMRKSTIDLLEIETMELSRLYFLLEMLPENMITELEECVIGARKLNRAEIHQINMRILRTDNEIECLKKRIIDLTEINKALGEKQEEMSKRHTEIVLALNQLMEQKATTTVNINNICTKIKEDRKETELHKVHLKETEELMSKDKEEYLIRKQQLAAEISEFKKIYELKKIETFKKKKELDKLLEEVSKMKEAVITTSALSDHSLEIAQLHGSIKHWEKELEGMKKLADQLHQFQTENKELRAKLYNLMREYKIVSREEHNVFTQEQIIYEEYCKQMAFIIKKENFLSQRKIDIQHMEEGLVTLKKLYQSIHETYRKQIKILNENLERETQRCILNQWKILCLRKKHNRWVTNIKNEIKQTIENIEHSEKRRTELLEETLVRRNEIDEFVVQIEKLSTELQEEEEEFTLKEKLLILELKKYEELYVHEVQIHKEKQEELIEYIPQLQEAEEEYEIKYKKLEELYNIFTGTHEIIVFMFEQEKIKQELKELLDLESKKVNDHFEILKKLENEIFINDQKANLLLVENEKLKRYILYMKINVEKYRKGQEALIHDLSDASWQLIAEHTHYVDLWAEFQALVKELVQNSEEILQEIENLMKRLQDRDQKIELINSWLQRNLEKLHSLMNQELPTDLISKQQFAREPSKLIPNNVTNTQLNIDTSLQVECSSIEIFANSPSTQKNILDN</sequence>
<evidence type="ECO:0000256" key="1">
    <source>
        <dbReference type="SAM" id="Coils"/>
    </source>
</evidence>
<dbReference type="InterPro" id="IPR038834">
    <property type="entry name" value="CCDC175"/>
</dbReference>
<feature type="coiled-coil region" evidence="1">
    <location>
        <begin position="661"/>
        <end position="692"/>
    </location>
</feature>